<dbReference type="AlphaFoldDB" id="A0A7C8MEZ3"/>
<comment type="caution">
    <text evidence="2">The sequence shown here is derived from an EMBL/GenBank/DDBJ whole genome shotgun (WGS) entry which is preliminary data.</text>
</comment>
<feature type="compositionally biased region" description="Gly residues" evidence="1">
    <location>
        <begin position="111"/>
        <end position="123"/>
    </location>
</feature>
<dbReference type="Proteomes" id="UP000481861">
    <property type="component" value="Unassembled WGS sequence"/>
</dbReference>
<accession>A0A7C8MEZ3</accession>
<gene>
    <name evidence="2" type="ORF">BDV95DRAFT_572536</name>
</gene>
<protein>
    <submittedName>
        <fullName evidence="2">Uncharacterized protein</fullName>
    </submittedName>
</protein>
<dbReference type="OrthoDB" id="3799844at2759"/>
<dbReference type="EMBL" id="JAADJZ010000011">
    <property type="protein sequence ID" value="KAF2871682.1"/>
    <property type="molecule type" value="Genomic_DNA"/>
</dbReference>
<sequence length="137" mass="13113">MVKVLENRMVDLDIMPGSNGNQEAIAKATEAATESIPTDDAQIASAADNAQNAGLAAAGALGGTVKGLVDTTGNTVGTLGEGVAGTVMGLGKGVGNAAIYGGSALDSAGRGVGSTLGLGGGNESAGKEEAAGEEPRK</sequence>
<keyword evidence="3" id="KW-1185">Reference proteome</keyword>
<organism evidence="2 3">
    <name type="scientific">Massariosphaeria phaeospora</name>
    <dbReference type="NCBI Taxonomy" id="100035"/>
    <lineage>
        <taxon>Eukaryota</taxon>
        <taxon>Fungi</taxon>
        <taxon>Dikarya</taxon>
        <taxon>Ascomycota</taxon>
        <taxon>Pezizomycotina</taxon>
        <taxon>Dothideomycetes</taxon>
        <taxon>Pleosporomycetidae</taxon>
        <taxon>Pleosporales</taxon>
        <taxon>Pleosporales incertae sedis</taxon>
        <taxon>Massariosphaeria</taxon>
    </lineage>
</organism>
<evidence type="ECO:0000313" key="3">
    <source>
        <dbReference type="Proteomes" id="UP000481861"/>
    </source>
</evidence>
<feature type="compositionally biased region" description="Basic and acidic residues" evidence="1">
    <location>
        <begin position="125"/>
        <end position="137"/>
    </location>
</feature>
<reference evidence="2 3" key="1">
    <citation type="submission" date="2020-01" db="EMBL/GenBank/DDBJ databases">
        <authorList>
            <consortium name="DOE Joint Genome Institute"/>
            <person name="Haridas S."/>
            <person name="Albert R."/>
            <person name="Binder M."/>
            <person name="Bloem J."/>
            <person name="Labutti K."/>
            <person name="Salamov A."/>
            <person name="Andreopoulos B."/>
            <person name="Baker S.E."/>
            <person name="Barry K."/>
            <person name="Bills G."/>
            <person name="Bluhm B.H."/>
            <person name="Cannon C."/>
            <person name="Castanera R."/>
            <person name="Culley D.E."/>
            <person name="Daum C."/>
            <person name="Ezra D."/>
            <person name="Gonzalez J.B."/>
            <person name="Henrissat B."/>
            <person name="Kuo A."/>
            <person name="Liang C."/>
            <person name="Lipzen A."/>
            <person name="Lutzoni F."/>
            <person name="Magnuson J."/>
            <person name="Mondo S."/>
            <person name="Nolan M."/>
            <person name="Ohm R."/>
            <person name="Pangilinan J."/>
            <person name="Park H.-J.H."/>
            <person name="Ramirez L."/>
            <person name="Alfaro M."/>
            <person name="Sun H."/>
            <person name="Tritt A."/>
            <person name="Yoshinaga Y."/>
            <person name="Zwiers L.-H.L."/>
            <person name="Turgeon B.G."/>
            <person name="Goodwin S.B."/>
            <person name="Spatafora J.W."/>
            <person name="Crous P.W."/>
            <person name="Grigoriev I.V."/>
        </authorList>
    </citation>
    <scope>NUCLEOTIDE SEQUENCE [LARGE SCALE GENOMIC DNA]</scope>
    <source>
        <strain evidence="2 3">CBS 611.86</strain>
    </source>
</reference>
<evidence type="ECO:0000313" key="2">
    <source>
        <dbReference type="EMBL" id="KAF2871682.1"/>
    </source>
</evidence>
<name>A0A7C8MEZ3_9PLEO</name>
<evidence type="ECO:0000256" key="1">
    <source>
        <dbReference type="SAM" id="MobiDB-lite"/>
    </source>
</evidence>
<proteinExistence type="predicted"/>
<feature type="region of interest" description="Disordered" evidence="1">
    <location>
        <begin position="111"/>
        <end position="137"/>
    </location>
</feature>